<protein>
    <submittedName>
        <fullName evidence="2">Uncharacterized protein</fullName>
    </submittedName>
</protein>
<dbReference type="AlphaFoldDB" id="A0A0C9UPM2"/>
<dbReference type="EMBL" id="KN837339">
    <property type="protein sequence ID" value="KIJ27310.1"/>
    <property type="molecule type" value="Genomic_DNA"/>
</dbReference>
<evidence type="ECO:0000256" key="1">
    <source>
        <dbReference type="SAM" id="MobiDB-lite"/>
    </source>
</evidence>
<evidence type="ECO:0000313" key="2">
    <source>
        <dbReference type="EMBL" id="KIJ27310.1"/>
    </source>
</evidence>
<gene>
    <name evidence="2" type="ORF">M422DRAFT_37841</name>
</gene>
<evidence type="ECO:0000313" key="3">
    <source>
        <dbReference type="Proteomes" id="UP000054279"/>
    </source>
</evidence>
<reference evidence="2 3" key="1">
    <citation type="submission" date="2014-06" db="EMBL/GenBank/DDBJ databases">
        <title>Evolutionary Origins and Diversification of the Mycorrhizal Mutualists.</title>
        <authorList>
            <consortium name="DOE Joint Genome Institute"/>
            <consortium name="Mycorrhizal Genomics Consortium"/>
            <person name="Kohler A."/>
            <person name="Kuo A."/>
            <person name="Nagy L.G."/>
            <person name="Floudas D."/>
            <person name="Copeland A."/>
            <person name="Barry K.W."/>
            <person name="Cichocki N."/>
            <person name="Veneault-Fourrey C."/>
            <person name="LaButti K."/>
            <person name="Lindquist E.A."/>
            <person name="Lipzen A."/>
            <person name="Lundell T."/>
            <person name="Morin E."/>
            <person name="Murat C."/>
            <person name="Riley R."/>
            <person name="Ohm R."/>
            <person name="Sun H."/>
            <person name="Tunlid A."/>
            <person name="Henrissat B."/>
            <person name="Grigoriev I.V."/>
            <person name="Hibbett D.S."/>
            <person name="Martin F."/>
        </authorList>
    </citation>
    <scope>NUCLEOTIDE SEQUENCE [LARGE SCALE GENOMIC DNA]</scope>
    <source>
        <strain evidence="2 3">SS14</strain>
    </source>
</reference>
<accession>A0A0C9UPM2</accession>
<keyword evidence="3" id="KW-1185">Reference proteome</keyword>
<dbReference type="HOGENOM" id="CLU_187066_0_0_1"/>
<proteinExistence type="predicted"/>
<sequence>MDLLSSAILASHRPPPPHSSFLATPSSNLVMISTVNQVVSKLMGARTSKFEAVATSDSLAGAQMLDPEDMAW</sequence>
<dbReference type="Proteomes" id="UP000054279">
    <property type="component" value="Unassembled WGS sequence"/>
</dbReference>
<feature type="region of interest" description="Disordered" evidence="1">
    <location>
        <begin position="1"/>
        <end position="23"/>
    </location>
</feature>
<organism evidence="2 3">
    <name type="scientific">Sphaerobolus stellatus (strain SS14)</name>
    <dbReference type="NCBI Taxonomy" id="990650"/>
    <lineage>
        <taxon>Eukaryota</taxon>
        <taxon>Fungi</taxon>
        <taxon>Dikarya</taxon>
        <taxon>Basidiomycota</taxon>
        <taxon>Agaricomycotina</taxon>
        <taxon>Agaricomycetes</taxon>
        <taxon>Phallomycetidae</taxon>
        <taxon>Geastrales</taxon>
        <taxon>Sphaerobolaceae</taxon>
        <taxon>Sphaerobolus</taxon>
    </lineage>
</organism>
<name>A0A0C9UPM2_SPHS4</name>